<comment type="caution">
    <text evidence="1">The sequence shown here is derived from an EMBL/GenBank/DDBJ whole genome shotgun (WGS) entry which is preliminary data.</text>
</comment>
<protein>
    <recommendedName>
        <fullName evidence="3">Alpha/beta hydrolase</fullName>
    </recommendedName>
</protein>
<dbReference type="AlphaFoldDB" id="A0A418KXF8"/>
<dbReference type="InterPro" id="IPR029058">
    <property type="entry name" value="AB_hydrolase_fold"/>
</dbReference>
<organism evidence="1 2">
    <name type="scientific">Jiangella rhizosphaerae</name>
    <dbReference type="NCBI Taxonomy" id="2293569"/>
    <lineage>
        <taxon>Bacteria</taxon>
        <taxon>Bacillati</taxon>
        <taxon>Actinomycetota</taxon>
        <taxon>Actinomycetes</taxon>
        <taxon>Jiangellales</taxon>
        <taxon>Jiangellaceae</taxon>
        <taxon>Jiangella</taxon>
    </lineage>
</organism>
<reference evidence="1 2" key="1">
    <citation type="submission" date="2018-09" db="EMBL/GenBank/DDBJ databases">
        <title>Isolation, diversity and antifungal activity of actinobacteria from wheat.</title>
        <authorList>
            <person name="Han C."/>
        </authorList>
    </citation>
    <scope>NUCLEOTIDE SEQUENCE [LARGE SCALE GENOMIC DNA]</scope>
    <source>
        <strain evidence="1 2">NEAU-YY265</strain>
    </source>
</reference>
<gene>
    <name evidence="1" type="ORF">DY240_00275</name>
</gene>
<keyword evidence="2" id="KW-1185">Reference proteome</keyword>
<evidence type="ECO:0000313" key="1">
    <source>
        <dbReference type="EMBL" id="RIQ37812.1"/>
    </source>
</evidence>
<proteinExistence type="predicted"/>
<name>A0A418KXF8_9ACTN</name>
<dbReference type="SUPFAM" id="SSF53474">
    <property type="entry name" value="alpha/beta-Hydrolases"/>
    <property type="match status" value="1"/>
</dbReference>
<accession>A0A418KXF8</accession>
<dbReference type="EMBL" id="QUAL01000003">
    <property type="protein sequence ID" value="RIQ37812.1"/>
    <property type="molecule type" value="Genomic_DNA"/>
</dbReference>
<sequence>MDRSIEVHRFAAPSGQLVRFQARRRTPRDAPLAIFLHGRNGTVDDRADTAWLTELNEDGWVVAGGQLYGNHWGGPRSAAGLSELLATAGRFTTAPVVLLIGGSMGALAALNWIRFGDRPVTGAYLVQPCCSLSDRWDNDSDHRAEIDIAYAGDDPRPWDPMHADAGEFSAAVRYRFVSSPGDSLIRPEAHAAPMADRLASITPREISTLHVSGGHGDPSHFDAADLAAFAGRCLVGVGARPR</sequence>
<dbReference type="Proteomes" id="UP000284057">
    <property type="component" value="Unassembled WGS sequence"/>
</dbReference>
<evidence type="ECO:0000313" key="2">
    <source>
        <dbReference type="Proteomes" id="UP000284057"/>
    </source>
</evidence>
<dbReference type="Gene3D" id="3.40.50.1820">
    <property type="entry name" value="alpha/beta hydrolase"/>
    <property type="match status" value="1"/>
</dbReference>
<evidence type="ECO:0008006" key="3">
    <source>
        <dbReference type="Google" id="ProtNLM"/>
    </source>
</evidence>